<reference evidence="2 3" key="1">
    <citation type="submission" date="2017-11" db="EMBL/GenBank/DDBJ databases">
        <title>The genome of Rhizophagus clarus HR1 reveals common genetic basis of auxotrophy among arbuscular mycorrhizal fungi.</title>
        <authorList>
            <person name="Kobayashi Y."/>
        </authorList>
    </citation>
    <scope>NUCLEOTIDE SEQUENCE [LARGE SCALE GENOMIC DNA]</scope>
    <source>
        <strain evidence="2 3">HR1</strain>
    </source>
</reference>
<feature type="region of interest" description="Disordered" evidence="1">
    <location>
        <begin position="1"/>
        <end position="21"/>
    </location>
</feature>
<protein>
    <recommendedName>
        <fullName evidence="4">Retrotransposon gag domain-containing protein</fullName>
    </recommendedName>
</protein>
<organism evidence="2 3">
    <name type="scientific">Rhizophagus clarus</name>
    <dbReference type="NCBI Taxonomy" id="94130"/>
    <lineage>
        <taxon>Eukaryota</taxon>
        <taxon>Fungi</taxon>
        <taxon>Fungi incertae sedis</taxon>
        <taxon>Mucoromycota</taxon>
        <taxon>Glomeromycotina</taxon>
        <taxon>Glomeromycetes</taxon>
        <taxon>Glomerales</taxon>
        <taxon>Glomeraceae</taxon>
        <taxon>Rhizophagus</taxon>
    </lineage>
</organism>
<keyword evidence="3" id="KW-1185">Reference proteome</keyword>
<dbReference type="PROSITE" id="PS00141">
    <property type="entry name" value="ASP_PROTEASE"/>
    <property type="match status" value="1"/>
</dbReference>
<name>A0A2Z6RPW0_9GLOM</name>
<sequence>MPYYSTKKSQRKHHRNKHLQRRRPAFERAPYCNFCYIPSGEILYNQHPIGFFHFWSWIKDNHFAIDYNLCTIISFAKLKKNIAKLNTAANLTTEILKSIQFSTLSTPILELLYNQNSSIYLIVKVNNFHGRDDEDPYERLEHFETAATTNRWTGDGRIAIAAGYLKDAAHNCFIYQFEAYFSIETKKNQWNYELITIRQTAEEKVEDYFRRFKKVLRKVNGTADPPPIPDALQVRMYLYGLNLLLIPLVSTNNPDTLNAAITHANLVETGYNYVPTKSVSLNIPVTVKENAPLPITPIAGPTTSKSDPNVDALTQQLQQMTLNYTTLSSALLAQNNRKERQLRKRVKIGDEMDEGGEEYIIPVISPAETTPFTIKAQKIKRKFKIKPAPIENVTEFDIVQYIKDLPCGLTIGQASSQIPKYGSTILKSVKRTRETNFISLDNDAPTTAARCQLRVDGEPISAVIDSGATTSIIAKKLMK</sequence>
<gene>
    <name evidence="2" type="ORF">RclHR1_32770001</name>
</gene>
<evidence type="ECO:0000313" key="3">
    <source>
        <dbReference type="Proteomes" id="UP000247702"/>
    </source>
</evidence>
<evidence type="ECO:0000256" key="1">
    <source>
        <dbReference type="SAM" id="MobiDB-lite"/>
    </source>
</evidence>
<dbReference type="EMBL" id="BEXD01002532">
    <property type="protein sequence ID" value="GBB98601.1"/>
    <property type="molecule type" value="Genomic_DNA"/>
</dbReference>
<dbReference type="GO" id="GO:0004190">
    <property type="term" value="F:aspartic-type endopeptidase activity"/>
    <property type="evidence" value="ECO:0007669"/>
    <property type="project" value="InterPro"/>
</dbReference>
<comment type="caution">
    <text evidence="2">The sequence shown here is derived from an EMBL/GenBank/DDBJ whole genome shotgun (WGS) entry which is preliminary data.</text>
</comment>
<evidence type="ECO:0008006" key="4">
    <source>
        <dbReference type="Google" id="ProtNLM"/>
    </source>
</evidence>
<dbReference type="AlphaFoldDB" id="A0A2Z6RPW0"/>
<accession>A0A2Z6RPW0</accession>
<dbReference type="Proteomes" id="UP000247702">
    <property type="component" value="Unassembled WGS sequence"/>
</dbReference>
<feature type="compositionally biased region" description="Basic residues" evidence="1">
    <location>
        <begin position="8"/>
        <end position="21"/>
    </location>
</feature>
<dbReference type="GO" id="GO:0006508">
    <property type="term" value="P:proteolysis"/>
    <property type="evidence" value="ECO:0007669"/>
    <property type="project" value="InterPro"/>
</dbReference>
<evidence type="ECO:0000313" key="2">
    <source>
        <dbReference type="EMBL" id="GBB98601.1"/>
    </source>
</evidence>
<dbReference type="STRING" id="94130.A0A2Z6RPW0"/>
<proteinExistence type="predicted"/>
<dbReference type="InterPro" id="IPR001969">
    <property type="entry name" value="Aspartic_peptidase_AS"/>
</dbReference>